<evidence type="ECO:0000313" key="6">
    <source>
        <dbReference type="Proteomes" id="UP000001744"/>
    </source>
</evidence>
<reference evidence="4 6" key="1">
    <citation type="journal article" date="2011" name="Science">
        <title>Comparative functional genomics of the fission yeasts.</title>
        <authorList>
            <person name="Rhind N."/>
            <person name="Chen Z."/>
            <person name="Yassour M."/>
            <person name="Thompson D.A."/>
            <person name="Haas B.J."/>
            <person name="Habib N."/>
            <person name="Wapinski I."/>
            <person name="Roy S."/>
            <person name="Lin M.F."/>
            <person name="Heiman D.I."/>
            <person name="Young S.K."/>
            <person name="Furuya K."/>
            <person name="Guo Y."/>
            <person name="Pidoux A."/>
            <person name="Chen H.M."/>
            <person name="Robbertse B."/>
            <person name="Goldberg J.M."/>
            <person name="Aoki K."/>
            <person name="Bayne E.H."/>
            <person name="Berlin A.M."/>
            <person name="Desjardins C.A."/>
            <person name="Dobbs E."/>
            <person name="Dukaj L."/>
            <person name="Fan L."/>
            <person name="FitzGerald M.G."/>
            <person name="French C."/>
            <person name="Gujja S."/>
            <person name="Hansen K."/>
            <person name="Keifenheim D."/>
            <person name="Levin J.Z."/>
            <person name="Mosher R.A."/>
            <person name="Mueller C.A."/>
            <person name="Pfiffner J."/>
            <person name="Priest M."/>
            <person name="Russ C."/>
            <person name="Smialowska A."/>
            <person name="Swoboda P."/>
            <person name="Sykes S.M."/>
            <person name="Vaughn M."/>
            <person name="Vengrova S."/>
            <person name="Yoder R."/>
            <person name="Zeng Q."/>
            <person name="Allshire R."/>
            <person name="Baulcombe D."/>
            <person name="Birren B.W."/>
            <person name="Brown W."/>
            <person name="Ekwall K."/>
            <person name="Kellis M."/>
            <person name="Leatherwood J."/>
            <person name="Levin H."/>
            <person name="Margalit H."/>
            <person name="Martienssen R."/>
            <person name="Nieduszynski C.A."/>
            <person name="Spatafora J.W."/>
            <person name="Friedman N."/>
            <person name="Dalgaard J.Z."/>
            <person name="Baumann P."/>
            <person name="Niki H."/>
            <person name="Regev A."/>
            <person name="Nusbaum C."/>
        </authorList>
    </citation>
    <scope>NUCLEOTIDE SEQUENCE [LARGE SCALE GENOMIC DNA]</scope>
    <source>
        <strain evidence="6">yFS275 / FY16936</strain>
    </source>
</reference>
<keyword evidence="6" id="KW-1185">Reference proteome</keyword>
<evidence type="ECO:0000256" key="1">
    <source>
        <dbReference type="SAM" id="Coils"/>
    </source>
</evidence>
<feature type="compositionally biased region" description="Polar residues" evidence="2">
    <location>
        <begin position="11"/>
        <end position="35"/>
    </location>
</feature>
<gene>
    <name evidence="5" type="primary">grp2</name>
    <name evidence="4" type="ORF">SJAG_03838</name>
</gene>
<dbReference type="OrthoDB" id="1926336at2759"/>
<dbReference type="Proteomes" id="UP000001744">
    <property type="component" value="Unassembled WGS sequence"/>
</dbReference>
<dbReference type="VEuPathDB" id="FungiDB:SJAG_03838"/>
<protein>
    <submittedName>
        <fullName evidence="4">GRIP domain-containing protein</fullName>
    </submittedName>
</protein>
<feature type="domain" description="GRIP" evidence="3">
    <location>
        <begin position="218"/>
        <end position="266"/>
    </location>
</feature>
<dbReference type="SMART" id="SM00755">
    <property type="entry name" value="Grip"/>
    <property type="match status" value="1"/>
</dbReference>
<dbReference type="RefSeq" id="XP_002174966.1">
    <property type="nucleotide sequence ID" value="XM_002174930.2"/>
</dbReference>
<feature type="coiled-coil region" evidence="1">
    <location>
        <begin position="92"/>
        <end position="154"/>
    </location>
</feature>
<dbReference type="Pfam" id="PF01465">
    <property type="entry name" value="GRIP"/>
    <property type="match status" value="1"/>
</dbReference>
<evidence type="ECO:0000313" key="5">
    <source>
        <dbReference type="JaponicusDB" id="SJAG_03838"/>
    </source>
</evidence>
<dbReference type="PROSITE" id="PS50913">
    <property type="entry name" value="GRIP"/>
    <property type="match status" value="1"/>
</dbReference>
<dbReference type="InterPro" id="IPR000237">
    <property type="entry name" value="GRIP_dom"/>
</dbReference>
<accession>B6K569</accession>
<feature type="compositionally biased region" description="Basic residues" evidence="2">
    <location>
        <begin position="36"/>
        <end position="49"/>
    </location>
</feature>
<dbReference type="HOGENOM" id="CLU_1038839_0_0_1"/>
<name>B6K569_SCHJY</name>
<evidence type="ECO:0000313" key="4">
    <source>
        <dbReference type="EMBL" id="EEB08673.1"/>
    </source>
</evidence>
<dbReference type="GeneID" id="7050477"/>
<evidence type="ECO:0000256" key="2">
    <source>
        <dbReference type="SAM" id="MobiDB-lite"/>
    </source>
</evidence>
<dbReference type="AlphaFoldDB" id="B6K569"/>
<feature type="compositionally biased region" description="Basic and acidic residues" evidence="2">
    <location>
        <begin position="1"/>
        <end position="10"/>
    </location>
</feature>
<dbReference type="Gene3D" id="1.20.5.1700">
    <property type="match status" value="1"/>
</dbReference>
<evidence type="ECO:0000259" key="3">
    <source>
        <dbReference type="PROSITE" id="PS50913"/>
    </source>
</evidence>
<dbReference type="OMA" id="NGEHQEN"/>
<dbReference type="STRING" id="402676.B6K569"/>
<feature type="region of interest" description="Disordered" evidence="2">
    <location>
        <begin position="1"/>
        <end position="82"/>
    </location>
</feature>
<proteinExistence type="predicted"/>
<dbReference type="JaponicusDB" id="SJAG_03838">
    <property type="gene designation" value="grp2"/>
</dbReference>
<dbReference type="EMBL" id="KE651167">
    <property type="protein sequence ID" value="EEB08673.1"/>
    <property type="molecule type" value="Genomic_DNA"/>
</dbReference>
<keyword evidence="1" id="KW-0175">Coiled coil</keyword>
<organism evidence="4 6">
    <name type="scientific">Schizosaccharomyces japonicus (strain yFS275 / FY16936)</name>
    <name type="common">Fission yeast</name>
    <dbReference type="NCBI Taxonomy" id="402676"/>
    <lineage>
        <taxon>Eukaryota</taxon>
        <taxon>Fungi</taxon>
        <taxon>Dikarya</taxon>
        <taxon>Ascomycota</taxon>
        <taxon>Taphrinomycotina</taxon>
        <taxon>Schizosaccharomycetes</taxon>
        <taxon>Schizosaccharomycetales</taxon>
        <taxon>Schizosaccharomycetaceae</taxon>
        <taxon>Schizosaccharomyces</taxon>
    </lineage>
</organism>
<sequence>MTTDVKEKEASSSGFASPVTISSEVSTDNTESVTKARSKRNKSRRKKNKKKEDVQKTQLNEPCDTAEEFDSTEQTKGIEKLKRQASTLSSIVRDIRLQRTEAYEQLEELKGKYAALETRVESLISEKEHANDELQKLREENASLREMLADVGNELVAARDIIKEQEAHNQLKSNDEDKTGSYQISEIIDQEQMTPVPVSQIDFRSHYLSHKKSQSRQIEEDVIDREYLRNILLQYFENRERREQILPIVSVALGFDEIQQQLFTDYIN</sequence>